<evidence type="ECO:0000256" key="10">
    <source>
        <dbReference type="PROSITE-ProRule" id="PRU10141"/>
    </source>
</evidence>
<keyword evidence="7 10" id="KW-0067">ATP-binding</keyword>
<evidence type="ECO:0000313" key="16">
    <source>
        <dbReference type="Proteomes" id="UP001501074"/>
    </source>
</evidence>
<evidence type="ECO:0000256" key="2">
    <source>
        <dbReference type="ARBA" id="ARBA00022527"/>
    </source>
</evidence>
<evidence type="ECO:0000256" key="8">
    <source>
        <dbReference type="ARBA" id="ARBA00047899"/>
    </source>
</evidence>
<comment type="catalytic activity">
    <reaction evidence="8">
        <text>L-threonyl-[protein] + ATP = O-phospho-L-threonyl-[protein] + ADP + H(+)</text>
        <dbReference type="Rhea" id="RHEA:46608"/>
        <dbReference type="Rhea" id="RHEA-COMP:11060"/>
        <dbReference type="Rhea" id="RHEA-COMP:11605"/>
        <dbReference type="ChEBI" id="CHEBI:15378"/>
        <dbReference type="ChEBI" id="CHEBI:30013"/>
        <dbReference type="ChEBI" id="CHEBI:30616"/>
        <dbReference type="ChEBI" id="CHEBI:61977"/>
        <dbReference type="ChEBI" id="CHEBI:456216"/>
        <dbReference type="EC" id="2.7.11.1"/>
    </reaction>
</comment>
<evidence type="ECO:0000256" key="7">
    <source>
        <dbReference type="ARBA" id="ARBA00022840"/>
    </source>
</evidence>
<feature type="compositionally biased region" description="Acidic residues" evidence="11">
    <location>
        <begin position="652"/>
        <end position="662"/>
    </location>
</feature>
<dbReference type="InterPro" id="IPR017441">
    <property type="entry name" value="Protein_kinase_ATP_BS"/>
</dbReference>
<dbReference type="Pfam" id="PF00069">
    <property type="entry name" value="Pkinase"/>
    <property type="match status" value="1"/>
</dbReference>
<dbReference type="Gene3D" id="1.10.510.10">
    <property type="entry name" value="Transferase(Phosphotransferase) domain 1"/>
    <property type="match status" value="1"/>
</dbReference>
<dbReference type="Pfam" id="PF03793">
    <property type="entry name" value="PASTA"/>
    <property type="match status" value="3"/>
</dbReference>
<evidence type="ECO:0000256" key="9">
    <source>
        <dbReference type="ARBA" id="ARBA00048679"/>
    </source>
</evidence>
<evidence type="ECO:0000256" key="1">
    <source>
        <dbReference type="ARBA" id="ARBA00012513"/>
    </source>
</evidence>
<dbReference type="PANTHER" id="PTHR43289">
    <property type="entry name" value="MITOGEN-ACTIVATED PROTEIN KINASE KINASE KINASE 20-RELATED"/>
    <property type="match status" value="1"/>
</dbReference>
<dbReference type="PANTHER" id="PTHR43289:SF6">
    <property type="entry name" value="SERINE_THREONINE-PROTEIN KINASE NEKL-3"/>
    <property type="match status" value="1"/>
</dbReference>
<dbReference type="NCBIfam" id="NF033483">
    <property type="entry name" value="PknB_PASTA_kin"/>
    <property type="match status" value="1"/>
</dbReference>
<comment type="caution">
    <text evidence="15">The sequence shown here is derived from an EMBL/GenBank/DDBJ whole genome shotgun (WGS) entry which is preliminary data.</text>
</comment>
<evidence type="ECO:0000259" key="13">
    <source>
        <dbReference type="PROSITE" id="PS50011"/>
    </source>
</evidence>
<protein>
    <recommendedName>
        <fullName evidence="1">non-specific serine/threonine protein kinase</fullName>
        <ecNumber evidence="1">2.7.11.1</ecNumber>
    </recommendedName>
</protein>
<feature type="domain" description="PASTA" evidence="14">
    <location>
        <begin position="475"/>
        <end position="542"/>
    </location>
</feature>
<evidence type="ECO:0000313" key="15">
    <source>
        <dbReference type="EMBL" id="GAA3609027.1"/>
    </source>
</evidence>
<evidence type="ECO:0000256" key="6">
    <source>
        <dbReference type="ARBA" id="ARBA00022777"/>
    </source>
</evidence>
<feature type="region of interest" description="Disordered" evidence="11">
    <location>
        <begin position="607"/>
        <end position="662"/>
    </location>
</feature>
<dbReference type="InterPro" id="IPR000719">
    <property type="entry name" value="Prot_kinase_dom"/>
</dbReference>
<keyword evidence="12" id="KW-1133">Transmembrane helix</keyword>
<feature type="domain" description="Protein kinase" evidence="13">
    <location>
        <begin position="15"/>
        <end position="293"/>
    </location>
</feature>
<keyword evidence="12" id="KW-0812">Transmembrane</keyword>
<dbReference type="Gene3D" id="3.30.200.20">
    <property type="entry name" value="Phosphorylase Kinase, domain 1"/>
    <property type="match status" value="1"/>
</dbReference>
<evidence type="ECO:0000256" key="3">
    <source>
        <dbReference type="ARBA" id="ARBA00022679"/>
    </source>
</evidence>
<feature type="domain" description="PASTA" evidence="14">
    <location>
        <begin position="546"/>
        <end position="608"/>
    </location>
</feature>
<keyword evidence="5 10" id="KW-0547">Nucleotide-binding</keyword>
<sequence>MEPVNDNVRVLGNRYEIGDLIGRGGMAEVHAGRDARLGRTVAIKLLRTDLARDATFQARFRREAQSSAALNHPSIVAVYDTGEESIVEASGAVVNLPYIVMEIVEGRTLREVLGEGHHLDVDAALEITTGVLAALEYSHRIGIVHRDIKPANVMLTPVGDVKVMDFGIARAMADSSSQMTQTQAVIGTAQYLSPEQARGEQVDTRSDLYSAGCLLYELLTGRPPFMGDSPVSVAYQHVREQPIPPSHVVAGIPEAVDRIVLHSLAKGRDERYQTAQDFRADVEAARGGRQIYAPAPAMTGSNSTTQFMPAADGTRAMSPVPGNAAQGAAMYGDQATTVGGQQYDPFQQQQQDDYGRRSQEPEPSNRKPLMIGAAVLAVIVVLLLVMNSLGVFSSDKGADGGDTTSGLIAIPKVIDKDQAIAKSDLVAAGFDAGNIKTKSKKTTDADKYGKVMEVDPNEGEEAAKDATITLTIGKKPDSVTVPSLIGKSLSSAKSLLTAEKLTSTSSETKNSTSTTAGVVVSSDPASGDSVDPGTEVKLLISSAMVTVPDNLIGMSYQEAKKALANVGLKASSRSTVSSGSTPGTVLDSSYQSGFTVTRGATVALSVAKAPTTTTTTTAPSEEPSETTAPTETADPTESAAPTQTTTEGTGDGGDDGDEDSAP</sequence>
<dbReference type="EC" id="2.7.11.1" evidence="1"/>
<dbReference type="InterPro" id="IPR011009">
    <property type="entry name" value="Kinase-like_dom_sf"/>
</dbReference>
<dbReference type="SMART" id="SM00740">
    <property type="entry name" value="PASTA"/>
    <property type="match status" value="3"/>
</dbReference>
<feature type="compositionally biased region" description="Low complexity" evidence="11">
    <location>
        <begin position="609"/>
        <end position="648"/>
    </location>
</feature>
<dbReference type="InterPro" id="IPR005543">
    <property type="entry name" value="PASTA_dom"/>
</dbReference>
<keyword evidence="16" id="KW-1185">Reference proteome</keyword>
<organism evidence="15 16">
    <name type="scientific">Kineosporia mesophila</name>
    <dbReference type="NCBI Taxonomy" id="566012"/>
    <lineage>
        <taxon>Bacteria</taxon>
        <taxon>Bacillati</taxon>
        <taxon>Actinomycetota</taxon>
        <taxon>Actinomycetes</taxon>
        <taxon>Kineosporiales</taxon>
        <taxon>Kineosporiaceae</taxon>
        <taxon>Kineosporia</taxon>
    </lineage>
</organism>
<keyword evidence="2" id="KW-0723">Serine/threonine-protein kinase</keyword>
<keyword evidence="6 15" id="KW-0418">Kinase</keyword>
<dbReference type="CDD" id="cd14014">
    <property type="entry name" value="STKc_PknB_like"/>
    <property type="match status" value="1"/>
</dbReference>
<dbReference type="Proteomes" id="UP001501074">
    <property type="component" value="Unassembled WGS sequence"/>
</dbReference>
<keyword evidence="12" id="KW-0472">Membrane</keyword>
<feature type="domain" description="PASTA" evidence="14">
    <location>
        <begin position="403"/>
        <end position="474"/>
    </location>
</feature>
<comment type="catalytic activity">
    <reaction evidence="9">
        <text>L-seryl-[protein] + ATP = O-phospho-L-seryl-[protein] + ADP + H(+)</text>
        <dbReference type="Rhea" id="RHEA:17989"/>
        <dbReference type="Rhea" id="RHEA-COMP:9863"/>
        <dbReference type="Rhea" id="RHEA-COMP:11604"/>
        <dbReference type="ChEBI" id="CHEBI:15378"/>
        <dbReference type="ChEBI" id="CHEBI:29999"/>
        <dbReference type="ChEBI" id="CHEBI:30616"/>
        <dbReference type="ChEBI" id="CHEBI:83421"/>
        <dbReference type="ChEBI" id="CHEBI:456216"/>
        <dbReference type="EC" id="2.7.11.1"/>
    </reaction>
</comment>
<dbReference type="PROSITE" id="PS50011">
    <property type="entry name" value="PROTEIN_KINASE_DOM"/>
    <property type="match status" value="1"/>
</dbReference>
<keyword evidence="4" id="KW-0677">Repeat</keyword>
<dbReference type="Gene3D" id="3.30.10.20">
    <property type="match status" value="3"/>
</dbReference>
<dbReference type="PROSITE" id="PS51178">
    <property type="entry name" value="PASTA"/>
    <property type="match status" value="3"/>
</dbReference>
<dbReference type="EMBL" id="BAAAZO010000003">
    <property type="protein sequence ID" value="GAA3609027.1"/>
    <property type="molecule type" value="Genomic_DNA"/>
</dbReference>
<feature type="transmembrane region" description="Helical" evidence="12">
    <location>
        <begin position="369"/>
        <end position="386"/>
    </location>
</feature>
<keyword evidence="3" id="KW-0808">Transferase</keyword>
<dbReference type="PROSITE" id="PS00107">
    <property type="entry name" value="PROTEIN_KINASE_ATP"/>
    <property type="match status" value="1"/>
</dbReference>
<dbReference type="CDD" id="cd06577">
    <property type="entry name" value="PASTA_pknB"/>
    <property type="match status" value="3"/>
</dbReference>
<feature type="binding site" evidence="10">
    <location>
        <position position="44"/>
    </location>
    <ligand>
        <name>ATP</name>
        <dbReference type="ChEBI" id="CHEBI:30616"/>
    </ligand>
</feature>
<name>A0ABP6ZKC7_9ACTN</name>
<dbReference type="GO" id="GO:0016301">
    <property type="term" value="F:kinase activity"/>
    <property type="evidence" value="ECO:0007669"/>
    <property type="project" value="UniProtKB-KW"/>
</dbReference>
<dbReference type="InterPro" id="IPR008271">
    <property type="entry name" value="Ser/Thr_kinase_AS"/>
</dbReference>
<dbReference type="SMART" id="SM00220">
    <property type="entry name" value="S_TKc"/>
    <property type="match status" value="1"/>
</dbReference>
<dbReference type="SUPFAM" id="SSF56112">
    <property type="entry name" value="Protein kinase-like (PK-like)"/>
    <property type="match status" value="1"/>
</dbReference>
<reference evidence="16" key="1">
    <citation type="journal article" date="2019" name="Int. J. Syst. Evol. Microbiol.">
        <title>The Global Catalogue of Microorganisms (GCM) 10K type strain sequencing project: providing services to taxonomists for standard genome sequencing and annotation.</title>
        <authorList>
            <consortium name="The Broad Institute Genomics Platform"/>
            <consortium name="The Broad Institute Genome Sequencing Center for Infectious Disease"/>
            <person name="Wu L."/>
            <person name="Ma J."/>
        </authorList>
    </citation>
    <scope>NUCLEOTIDE SEQUENCE [LARGE SCALE GENOMIC DNA]</scope>
    <source>
        <strain evidence="16">JCM 16902</strain>
    </source>
</reference>
<accession>A0ABP6ZKC7</accession>
<evidence type="ECO:0000256" key="5">
    <source>
        <dbReference type="ARBA" id="ARBA00022741"/>
    </source>
</evidence>
<gene>
    <name evidence="15" type="primary">pknB</name>
    <name evidence="15" type="ORF">GCM10022223_26330</name>
</gene>
<proteinExistence type="predicted"/>
<feature type="region of interest" description="Disordered" evidence="11">
    <location>
        <begin position="501"/>
        <end position="531"/>
    </location>
</feature>
<dbReference type="PROSITE" id="PS00108">
    <property type="entry name" value="PROTEIN_KINASE_ST"/>
    <property type="match status" value="1"/>
</dbReference>
<evidence type="ECO:0000256" key="12">
    <source>
        <dbReference type="SAM" id="Phobius"/>
    </source>
</evidence>
<evidence type="ECO:0000256" key="11">
    <source>
        <dbReference type="SAM" id="MobiDB-lite"/>
    </source>
</evidence>
<evidence type="ECO:0000259" key="14">
    <source>
        <dbReference type="PROSITE" id="PS51178"/>
    </source>
</evidence>
<evidence type="ECO:0000256" key="4">
    <source>
        <dbReference type="ARBA" id="ARBA00022737"/>
    </source>
</evidence>
<feature type="compositionally biased region" description="Low complexity" evidence="11">
    <location>
        <begin position="501"/>
        <end position="522"/>
    </location>
</feature>
<dbReference type="RefSeq" id="WP_269326998.1">
    <property type="nucleotide sequence ID" value="NZ_BAAAZO010000003.1"/>
</dbReference>